<keyword evidence="4 6" id="KW-0808">Transferase</keyword>
<comment type="function">
    <text evidence="6">Specifically methylates the adenine in position 1618 of 23S rRNA.</text>
</comment>
<name>A0A315ZFY0_SEDFL</name>
<dbReference type="Gene3D" id="3.40.50.150">
    <property type="entry name" value="Vaccinia Virus protein VP39"/>
    <property type="match status" value="1"/>
</dbReference>
<evidence type="ECO:0000256" key="3">
    <source>
        <dbReference type="ARBA" id="ARBA00022603"/>
    </source>
</evidence>
<dbReference type="GO" id="GO:0052907">
    <property type="term" value="F:23S rRNA (adenine(1618)-N(6))-methyltransferase activity"/>
    <property type="evidence" value="ECO:0007669"/>
    <property type="project" value="UniProtKB-EC"/>
</dbReference>
<dbReference type="PANTHER" id="PTHR13393">
    <property type="entry name" value="SAM-DEPENDENT METHYLTRANSFERASE"/>
    <property type="match status" value="1"/>
</dbReference>
<comment type="catalytic activity">
    <reaction evidence="6">
        <text>adenosine(1618) in 23S rRNA + S-adenosyl-L-methionine = N(6)-methyladenosine(1618) in 23S rRNA + S-adenosyl-L-homocysteine + H(+)</text>
        <dbReference type="Rhea" id="RHEA:16497"/>
        <dbReference type="Rhea" id="RHEA-COMP:10229"/>
        <dbReference type="Rhea" id="RHEA-COMP:10231"/>
        <dbReference type="ChEBI" id="CHEBI:15378"/>
        <dbReference type="ChEBI" id="CHEBI:57856"/>
        <dbReference type="ChEBI" id="CHEBI:59789"/>
        <dbReference type="ChEBI" id="CHEBI:74411"/>
        <dbReference type="ChEBI" id="CHEBI:74449"/>
        <dbReference type="EC" id="2.1.1.181"/>
    </reaction>
</comment>
<reference evidence="7 8" key="1">
    <citation type="submission" date="2018-03" db="EMBL/GenBank/DDBJ databases">
        <title>Genomic Encyclopedia of Archaeal and Bacterial Type Strains, Phase II (KMG-II): from individual species to whole genera.</title>
        <authorList>
            <person name="Goeker M."/>
        </authorList>
    </citation>
    <scope>NUCLEOTIDE SEQUENCE [LARGE SCALE GENOMIC DNA]</scope>
    <source>
        <strain evidence="7 8">DSM 28229</strain>
    </source>
</reference>
<sequence length="321" mass="36923">MKRKKNTPTAEKKELHPRSLHHHKYDFDKLSLTCTELSNFVFTNKYGNKTIDFSDQDAVKTLNKALLIHFYDISFWDIPEGYLCPPIPGRADYIHNLADVLASSYNGKIPKGRQIVGLDIGVGANCIYPIIGNKSYGWDFVGSDVNSDAILNAQHIIDNNKGLKYAIKLRKQENSTSIFQGIIKTNEVFDFTMCNPPFHTSESEALEGTRRKWSNLGKKENEKLNFGGQTQELWTEGGELQFISQMIEESSQLKTKCFWFTSLISKKENLLPLKKLLQKYEATKVVVKDMAQGQKVSRFIAWTFLDNNQQEKWAKLRWKKR</sequence>
<dbReference type="AlphaFoldDB" id="A0A315ZFY0"/>
<dbReference type="PIRSF" id="PIRSF029038">
    <property type="entry name" value="Mtase_YbiN_prd"/>
    <property type="match status" value="1"/>
</dbReference>
<keyword evidence="1 6" id="KW-0963">Cytoplasm</keyword>
<dbReference type="OrthoDB" id="1115728at2"/>
<evidence type="ECO:0000313" key="7">
    <source>
        <dbReference type="EMBL" id="PWJ44059.1"/>
    </source>
</evidence>
<dbReference type="PANTHER" id="PTHR13393:SF0">
    <property type="entry name" value="RNA N6-ADENOSINE-METHYLTRANSFERASE METTL16"/>
    <property type="match status" value="1"/>
</dbReference>
<dbReference type="Pfam" id="PF05971">
    <property type="entry name" value="Methyltransf_10"/>
    <property type="match status" value="1"/>
</dbReference>
<keyword evidence="3 6" id="KW-0489">Methyltransferase</keyword>
<dbReference type="InterPro" id="IPR016909">
    <property type="entry name" value="rRNA_lsu_MeTfrase_F"/>
</dbReference>
<evidence type="ECO:0000256" key="1">
    <source>
        <dbReference type="ARBA" id="ARBA00022490"/>
    </source>
</evidence>
<dbReference type="GO" id="GO:0005737">
    <property type="term" value="C:cytoplasm"/>
    <property type="evidence" value="ECO:0007669"/>
    <property type="project" value="UniProtKB-SubCell"/>
</dbReference>
<dbReference type="InterPro" id="IPR029063">
    <property type="entry name" value="SAM-dependent_MTases_sf"/>
</dbReference>
<keyword evidence="2 6" id="KW-0698">rRNA processing</keyword>
<evidence type="ECO:0000313" key="8">
    <source>
        <dbReference type="Proteomes" id="UP000245535"/>
    </source>
</evidence>
<dbReference type="EC" id="2.1.1.181" evidence="6"/>
<gene>
    <name evidence="6" type="primary">rlmF</name>
    <name evidence="7" type="ORF">BC781_101409</name>
</gene>
<keyword evidence="5 6" id="KW-0949">S-adenosyl-L-methionine</keyword>
<dbReference type="GO" id="GO:0070475">
    <property type="term" value="P:rRNA base methylation"/>
    <property type="evidence" value="ECO:0007669"/>
    <property type="project" value="TreeGrafter"/>
</dbReference>
<evidence type="ECO:0000256" key="6">
    <source>
        <dbReference type="HAMAP-Rule" id="MF_01848"/>
    </source>
</evidence>
<comment type="caution">
    <text evidence="7">The sequence shown here is derived from an EMBL/GenBank/DDBJ whole genome shotgun (WGS) entry which is preliminary data.</text>
</comment>
<dbReference type="Proteomes" id="UP000245535">
    <property type="component" value="Unassembled WGS sequence"/>
</dbReference>
<dbReference type="HAMAP" id="MF_01848">
    <property type="entry name" value="23SrRNA_methyltr_F"/>
    <property type="match status" value="1"/>
</dbReference>
<evidence type="ECO:0000256" key="2">
    <source>
        <dbReference type="ARBA" id="ARBA00022552"/>
    </source>
</evidence>
<dbReference type="InterPro" id="IPR010286">
    <property type="entry name" value="METTL16/RlmF"/>
</dbReference>
<dbReference type="FunFam" id="3.40.50.150:FF:000045">
    <property type="entry name" value="Ribosomal RNA large subunit methyltransferase F"/>
    <property type="match status" value="1"/>
</dbReference>
<keyword evidence="8" id="KW-1185">Reference proteome</keyword>
<evidence type="ECO:0000256" key="5">
    <source>
        <dbReference type="ARBA" id="ARBA00022691"/>
    </source>
</evidence>
<comment type="subcellular location">
    <subcellularLocation>
        <location evidence="6">Cytoplasm</location>
    </subcellularLocation>
</comment>
<dbReference type="SUPFAM" id="SSF53335">
    <property type="entry name" value="S-adenosyl-L-methionine-dependent methyltransferases"/>
    <property type="match status" value="1"/>
</dbReference>
<organism evidence="7 8">
    <name type="scientific">Sediminitomix flava</name>
    <dbReference type="NCBI Taxonomy" id="379075"/>
    <lineage>
        <taxon>Bacteria</taxon>
        <taxon>Pseudomonadati</taxon>
        <taxon>Bacteroidota</taxon>
        <taxon>Cytophagia</taxon>
        <taxon>Cytophagales</taxon>
        <taxon>Flammeovirgaceae</taxon>
        <taxon>Sediminitomix</taxon>
    </lineage>
</organism>
<proteinExistence type="inferred from homology"/>
<comment type="similarity">
    <text evidence="6">Belongs to the methyltransferase superfamily. METTL16/RlmF family.</text>
</comment>
<dbReference type="NCBIfam" id="NF008725">
    <property type="entry name" value="PRK11727.1"/>
    <property type="match status" value="1"/>
</dbReference>
<evidence type="ECO:0000256" key="4">
    <source>
        <dbReference type="ARBA" id="ARBA00022679"/>
    </source>
</evidence>
<dbReference type="EMBL" id="QGDO01000001">
    <property type="protein sequence ID" value="PWJ44059.1"/>
    <property type="molecule type" value="Genomic_DNA"/>
</dbReference>
<protein>
    <recommendedName>
        <fullName evidence="6">Ribosomal RNA large subunit methyltransferase F</fullName>
        <ecNumber evidence="6">2.1.1.181</ecNumber>
    </recommendedName>
    <alternativeName>
        <fullName evidence="6">23S rRNA mA1618 methyltransferase</fullName>
    </alternativeName>
    <alternativeName>
        <fullName evidence="6">rRNA adenine N-6-methyltransferase</fullName>
    </alternativeName>
</protein>
<dbReference type="RefSeq" id="WP_109615581.1">
    <property type="nucleotide sequence ID" value="NZ_QGDO01000001.1"/>
</dbReference>
<accession>A0A315ZFY0</accession>